<evidence type="ECO:0000313" key="3">
    <source>
        <dbReference type="Proteomes" id="UP000285146"/>
    </source>
</evidence>
<accession>A0A423VQP2</accession>
<name>A0A423VQP2_9PEZI</name>
<protein>
    <recommendedName>
        <fullName evidence="4">HNH nuclease domain-containing protein</fullName>
    </recommendedName>
</protein>
<gene>
    <name evidence="2" type="ORF">VPNG_09569</name>
</gene>
<proteinExistence type="predicted"/>
<organism evidence="2 3">
    <name type="scientific">Cytospora leucostoma</name>
    <dbReference type="NCBI Taxonomy" id="1230097"/>
    <lineage>
        <taxon>Eukaryota</taxon>
        <taxon>Fungi</taxon>
        <taxon>Dikarya</taxon>
        <taxon>Ascomycota</taxon>
        <taxon>Pezizomycotina</taxon>
        <taxon>Sordariomycetes</taxon>
        <taxon>Sordariomycetidae</taxon>
        <taxon>Diaporthales</taxon>
        <taxon>Cytosporaceae</taxon>
        <taxon>Cytospora</taxon>
    </lineage>
</organism>
<evidence type="ECO:0000313" key="2">
    <source>
        <dbReference type="EMBL" id="ROV93244.1"/>
    </source>
</evidence>
<feature type="region of interest" description="Disordered" evidence="1">
    <location>
        <begin position="319"/>
        <end position="348"/>
    </location>
</feature>
<comment type="caution">
    <text evidence="2">The sequence shown here is derived from an EMBL/GenBank/DDBJ whole genome shotgun (WGS) entry which is preliminary data.</text>
</comment>
<dbReference type="EMBL" id="LKEB01000081">
    <property type="protein sequence ID" value="ROV93244.1"/>
    <property type="molecule type" value="Genomic_DNA"/>
</dbReference>
<evidence type="ECO:0000256" key="1">
    <source>
        <dbReference type="SAM" id="MobiDB-lite"/>
    </source>
</evidence>
<reference evidence="2 3" key="1">
    <citation type="submission" date="2015-09" db="EMBL/GenBank/DDBJ databases">
        <title>Host preference determinants of Valsa canker pathogens revealed by comparative genomics.</title>
        <authorList>
            <person name="Yin Z."/>
            <person name="Huang L."/>
        </authorList>
    </citation>
    <scope>NUCLEOTIDE SEQUENCE [LARGE SCALE GENOMIC DNA]</scope>
    <source>
        <strain evidence="2 3">SXYLt</strain>
    </source>
</reference>
<keyword evidence="3" id="KW-1185">Reference proteome</keyword>
<dbReference type="AlphaFoldDB" id="A0A423VQP2"/>
<dbReference type="Proteomes" id="UP000285146">
    <property type="component" value="Unassembled WGS sequence"/>
</dbReference>
<dbReference type="OrthoDB" id="2142759at2759"/>
<sequence length="376" mass="42238">MSAPSAEAPLRVQPGEDYTPPMRAALPQIDLFVAFRHPGYAAPLNMLFNLPRVERAGVGDQWGVHYATALTACQIIADNASDGYLAERADGQGRRLDSASDPDTILLKSEYFFIVPNKPIYAVVPSFQEWRFPATLPRVWREAGAAFCPASPGAGPAPRCAITGRFTVESAHLSPREDYAWFANNAMASYDSSSVGDIDSASNRVYLDCSLRDAMDKRIWAFAPRRGRFAVQTIAFSRDLAYEHFCEFVHEYHGRNMTNSGRVEYIFARFAWAVLYLVRNFLLLPRQQTLLARFRIWGDGVLQEKEEYLPPTEIDRLFGGGGSRSAGSWKRTRTTSSESVVDEGPRLDSKVDWGLEPSWNEACRHNDQYHDGYDDD</sequence>
<dbReference type="InParanoid" id="A0A423VQP2"/>
<evidence type="ECO:0008006" key="4">
    <source>
        <dbReference type="Google" id="ProtNLM"/>
    </source>
</evidence>